<evidence type="ECO:0008006" key="11">
    <source>
        <dbReference type="Google" id="ProtNLM"/>
    </source>
</evidence>
<evidence type="ECO:0000256" key="6">
    <source>
        <dbReference type="SAM" id="SignalP"/>
    </source>
</evidence>
<reference evidence="9" key="2">
    <citation type="submission" date="2021-11" db="EMBL/GenBank/DDBJ databases">
        <authorList>
            <consortium name="Genoscope - CEA"/>
            <person name="William W."/>
        </authorList>
    </citation>
    <scope>NUCLEOTIDE SEQUENCE</scope>
</reference>
<evidence type="ECO:0000313" key="10">
    <source>
        <dbReference type="Proteomes" id="UP000789595"/>
    </source>
</evidence>
<dbReference type="Pfam" id="PF05577">
    <property type="entry name" value="Peptidase_S28"/>
    <property type="match status" value="1"/>
</dbReference>
<keyword evidence="2" id="KW-0645">Protease</keyword>
<evidence type="ECO:0000313" key="9">
    <source>
        <dbReference type="EMBL" id="CAH0379976.1"/>
    </source>
</evidence>
<dbReference type="InterPro" id="IPR042269">
    <property type="entry name" value="Ser_carbopepase_S28_SKS"/>
</dbReference>
<gene>
    <name evidence="7" type="ORF">PCAL00307_LOCUS13985</name>
    <name evidence="8" type="ORF">PCAL00307_LOCUS13986</name>
    <name evidence="9" type="ORF">PECAL_6P16130</name>
</gene>
<proteinExistence type="inferred from homology"/>
<comment type="similarity">
    <text evidence="1">Belongs to the peptidase S28 family.</text>
</comment>
<evidence type="ECO:0000256" key="2">
    <source>
        <dbReference type="ARBA" id="ARBA00022670"/>
    </source>
</evidence>
<dbReference type="OrthoDB" id="2130629at2759"/>
<accession>A0A6S8VS28</accession>
<dbReference type="Gene3D" id="1.20.120.980">
    <property type="entry name" value="Serine carboxypeptidase S28, SKS domain"/>
    <property type="match status" value="1"/>
</dbReference>
<feature type="chain" id="PRO_5036191517" description="AB hydrolase-1 domain-containing protein" evidence="6">
    <location>
        <begin position="20"/>
        <end position="633"/>
    </location>
</feature>
<dbReference type="Proteomes" id="UP000789595">
    <property type="component" value="Unassembled WGS sequence"/>
</dbReference>
<evidence type="ECO:0000313" key="8">
    <source>
        <dbReference type="EMBL" id="CAE0698550.1"/>
    </source>
</evidence>
<keyword evidence="5" id="KW-0325">Glycoprotein</keyword>
<dbReference type="PANTHER" id="PTHR11010:SF38">
    <property type="entry name" value="LYSOSOMAL PRO-X CARBOXYPEPTIDASE"/>
    <property type="match status" value="1"/>
</dbReference>
<reference evidence="8" key="1">
    <citation type="submission" date="2021-01" db="EMBL/GenBank/DDBJ databases">
        <authorList>
            <person name="Corre E."/>
            <person name="Pelletier E."/>
            <person name="Niang G."/>
            <person name="Scheremetjew M."/>
            <person name="Finn R."/>
            <person name="Kale V."/>
            <person name="Holt S."/>
            <person name="Cochrane G."/>
            <person name="Meng A."/>
            <person name="Brown T."/>
            <person name="Cohen L."/>
        </authorList>
    </citation>
    <scope>NUCLEOTIDE SEQUENCE</scope>
    <source>
        <strain evidence="8">CCMP1756</strain>
    </source>
</reference>
<dbReference type="GO" id="GO:0006508">
    <property type="term" value="P:proteolysis"/>
    <property type="evidence" value="ECO:0007669"/>
    <property type="project" value="UniProtKB-KW"/>
</dbReference>
<name>A0A6S8VS28_9STRA</name>
<organism evidence="8">
    <name type="scientific">Pelagomonas calceolata</name>
    <dbReference type="NCBI Taxonomy" id="35677"/>
    <lineage>
        <taxon>Eukaryota</taxon>
        <taxon>Sar</taxon>
        <taxon>Stramenopiles</taxon>
        <taxon>Ochrophyta</taxon>
        <taxon>Pelagophyceae</taxon>
        <taxon>Pelagomonadales</taxon>
        <taxon>Pelagomonadaceae</taxon>
        <taxon>Pelagomonas</taxon>
    </lineage>
</organism>
<sequence length="633" mass="68898">MRAALTALAAVLLSQHAAAARRLRHRRRWRASRFASRRSPFATHTTLPDAQNCSWKALTQQLDHFGSIEKTFDQRLCLYDGFATKNITRVLLYVGNESPVDEYVNNTGLMWEYAAKRPGTLLVWAEHRYEARSTPDTKGMRDCLSFCTVEQALADYAVVIQKLRAIYGQVPVVAVGGSYGGMLAAWFRLKYPASVQGAIAASAPIWGLPLCRPPLNGGAIAVARAFGKAGGSEHCARNLRGAFPLMNEIGKTPTGRTFLSERFRLCPGSLGTDEEAGLRLAKAVQGVFFDVAEADYPFPSTYITSAVGPGNYALPAWPARVACSELLDLMVDVTDDRVTVDGVSISVDWDATSSDFFPTASVSDLESMPHLTKLLHGALGAWSVWCNVTHTLKCFDPSQCDSSNGDSPWLSHETHRLSDGHVDGVEAARRRLDAVDATLKQQTPPFATTTKSDTCSTQYAGGAASAWEPVVCNDDLNLVNYLHQGDTDGLYWPPNHAPNETLEDALGPIGSKGAGCAPPPGLAGYPTTSDPWSQWLDAYFGRKSLEGYSNIIFSNGLLDPWSSAGVYDDLTVIEPGRYTGPWLRNLSSSKDVSALILPLGAHHLDLMFSDDDDPPEAPYARRVEFAAIDRWTS</sequence>
<keyword evidence="3 6" id="KW-0732">Signal</keyword>
<dbReference type="GO" id="GO:0008239">
    <property type="term" value="F:dipeptidyl-peptidase activity"/>
    <property type="evidence" value="ECO:0007669"/>
    <property type="project" value="TreeGrafter"/>
</dbReference>
<dbReference type="PANTHER" id="PTHR11010">
    <property type="entry name" value="PROTEASE S28 PRO-X CARBOXYPEPTIDASE-RELATED"/>
    <property type="match status" value="1"/>
</dbReference>
<dbReference type="GO" id="GO:0070008">
    <property type="term" value="F:serine-type exopeptidase activity"/>
    <property type="evidence" value="ECO:0007669"/>
    <property type="project" value="InterPro"/>
</dbReference>
<dbReference type="InterPro" id="IPR008758">
    <property type="entry name" value="Peptidase_S28"/>
</dbReference>
<evidence type="ECO:0000313" key="7">
    <source>
        <dbReference type="EMBL" id="CAE0698549.1"/>
    </source>
</evidence>
<evidence type="ECO:0000256" key="5">
    <source>
        <dbReference type="ARBA" id="ARBA00023180"/>
    </source>
</evidence>
<feature type="signal peptide" evidence="6">
    <location>
        <begin position="1"/>
        <end position="19"/>
    </location>
</feature>
<dbReference type="EMBL" id="CAKKNE010000006">
    <property type="protein sequence ID" value="CAH0379976.1"/>
    <property type="molecule type" value="Genomic_DNA"/>
</dbReference>
<protein>
    <recommendedName>
        <fullName evidence="11">AB hydrolase-1 domain-containing protein</fullName>
    </recommendedName>
</protein>
<dbReference type="EMBL" id="HBIW01016218">
    <property type="protein sequence ID" value="CAE0698550.1"/>
    <property type="molecule type" value="Transcribed_RNA"/>
</dbReference>
<keyword evidence="10" id="KW-1185">Reference proteome</keyword>
<dbReference type="InterPro" id="IPR029058">
    <property type="entry name" value="AB_hydrolase_fold"/>
</dbReference>
<dbReference type="EMBL" id="HBIW01016217">
    <property type="protein sequence ID" value="CAE0698549.1"/>
    <property type="molecule type" value="Transcribed_RNA"/>
</dbReference>
<dbReference type="SUPFAM" id="SSF53474">
    <property type="entry name" value="alpha/beta-Hydrolases"/>
    <property type="match status" value="1"/>
</dbReference>
<keyword evidence="4" id="KW-0378">Hydrolase</keyword>
<dbReference type="AlphaFoldDB" id="A0A6S8VS28"/>
<evidence type="ECO:0000256" key="4">
    <source>
        <dbReference type="ARBA" id="ARBA00022801"/>
    </source>
</evidence>
<evidence type="ECO:0000256" key="1">
    <source>
        <dbReference type="ARBA" id="ARBA00011079"/>
    </source>
</evidence>
<dbReference type="Gene3D" id="3.40.50.1820">
    <property type="entry name" value="alpha/beta hydrolase"/>
    <property type="match status" value="2"/>
</dbReference>
<evidence type="ECO:0000256" key="3">
    <source>
        <dbReference type="ARBA" id="ARBA00022729"/>
    </source>
</evidence>